<dbReference type="OrthoDB" id="271711at2"/>
<evidence type="ECO:0000256" key="2">
    <source>
        <dbReference type="ARBA" id="ARBA00012939"/>
    </source>
</evidence>
<evidence type="ECO:0000313" key="10">
    <source>
        <dbReference type="Proteomes" id="UP000068067"/>
    </source>
</evidence>
<evidence type="ECO:0000256" key="1">
    <source>
        <dbReference type="ARBA" id="ARBA00006541"/>
    </source>
</evidence>
<protein>
    <recommendedName>
        <fullName evidence="3">Mannitol-1-phosphate 5-dehydrogenase</fullName>
        <ecNumber evidence="2">1.1.1.17</ecNumber>
    </recommendedName>
</protein>
<dbReference type="InterPro" id="IPR000669">
    <property type="entry name" value="Mannitol_DH"/>
</dbReference>
<sequence length="507" mass="56152">MNTLLKLNADNLSSIAESTGVAIPTYDRSQVTPGIVHFGVGGFHRAHQAMYLDRLMNDGKNLDWGIIGMGVMPSDVRMRDALAGQNHLYTLTTKAPDGKEDQRVIGSIIDYVFAPDDPRKAVDTLAQDAIRIVSLTVTEGGYNIDPATGEFAQDNPRIVADREALQAGQTWKLQTFFGLITAALLIRKEAGKAPFTIMSCDNIQGNGDLAKKFFRTFATSVSEDLGNWVRENVAFPNSMVDRITPETTDDDRADVARGNNKGGYLDTWPVVSEDFTQWVLEDSFTQGRPNYEDAGVQVVDDVEPYELMKLRLLNASHQGLCYFGRLAGHHMVHDVMADQRFRMFLLAYMEREATPTLKPLPGVDLDAYRHQLIARFGNAAVKDTVPRLCAESSDRIPKWLLPVVRENLSAGRDVTLSAAIVASWARYAEGVDEQDQPINVVDNLKERVMENASGNRSDALAFLRDRGIFGDLIDNEEFTKAYVDTLNSLHHRGAEATLDAVLAQVTV</sequence>
<dbReference type="InterPro" id="IPR013118">
    <property type="entry name" value="Mannitol_DH_C"/>
</dbReference>
<dbReference type="InterPro" id="IPR023027">
    <property type="entry name" value="Mannitol_DH_CS"/>
</dbReference>
<dbReference type="EMBL" id="CP009220">
    <property type="protein sequence ID" value="ALC04623.1"/>
    <property type="molecule type" value="Genomic_DNA"/>
</dbReference>
<keyword evidence="5" id="KW-0520">NAD</keyword>
<dbReference type="InterPro" id="IPR013328">
    <property type="entry name" value="6PGD_dom2"/>
</dbReference>
<dbReference type="InterPro" id="IPR036291">
    <property type="entry name" value="NAD(P)-bd_dom_sf"/>
</dbReference>
<dbReference type="Pfam" id="PF01232">
    <property type="entry name" value="Mannitol_dh"/>
    <property type="match status" value="1"/>
</dbReference>
<evidence type="ECO:0000256" key="3">
    <source>
        <dbReference type="ARBA" id="ARBA00016219"/>
    </source>
</evidence>
<dbReference type="KEGG" id="cdx:CDES_00715"/>
<evidence type="ECO:0000256" key="5">
    <source>
        <dbReference type="ARBA" id="ARBA00023027"/>
    </source>
</evidence>
<dbReference type="InterPro" id="IPR008927">
    <property type="entry name" value="6-PGluconate_DH-like_C_sf"/>
</dbReference>
<gene>
    <name evidence="9" type="ORF">CDES_00715</name>
</gene>
<dbReference type="EC" id="1.1.1.17" evidence="2"/>
<dbReference type="AlphaFoldDB" id="A0A0M3Q8X7"/>
<dbReference type="Proteomes" id="UP000068067">
    <property type="component" value="Chromosome"/>
</dbReference>
<accession>A0A0M3Q8X7</accession>
<comment type="catalytic activity">
    <reaction evidence="6">
        <text>D-mannitol 1-phosphate + NAD(+) = beta-D-fructose 6-phosphate + NADH + H(+)</text>
        <dbReference type="Rhea" id="RHEA:19661"/>
        <dbReference type="ChEBI" id="CHEBI:15378"/>
        <dbReference type="ChEBI" id="CHEBI:57540"/>
        <dbReference type="ChEBI" id="CHEBI:57634"/>
        <dbReference type="ChEBI" id="CHEBI:57945"/>
        <dbReference type="ChEBI" id="CHEBI:61381"/>
        <dbReference type="EC" id="1.1.1.17"/>
    </reaction>
</comment>
<dbReference type="SUPFAM" id="SSF48179">
    <property type="entry name" value="6-phosphogluconate dehydrogenase C-terminal domain-like"/>
    <property type="match status" value="1"/>
</dbReference>
<dbReference type="RefSeq" id="WP_053543820.1">
    <property type="nucleotide sequence ID" value="NZ_CP009220.1"/>
</dbReference>
<evidence type="ECO:0000256" key="4">
    <source>
        <dbReference type="ARBA" id="ARBA00023002"/>
    </source>
</evidence>
<dbReference type="SUPFAM" id="SSF51735">
    <property type="entry name" value="NAD(P)-binding Rossmann-fold domains"/>
    <property type="match status" value="1"/>
</dbReference>
<dbReference type="GO" id="GO:0019594">
    <property type="term" value="P:mannitol metabolic process"/>
    <property type="evidence" value="ECO:0007669"/>
    <property type="project" value="InterPro"/>
</dbReference>
<evidence type="ECO:0000259" key="8">
    <source>
        <dbReference type="Pfam" id="PF08125"/>
    </source>
</evidence>
<organism evidence="9 10">
    <name type="scientific">Corynebacterium deserti GIMN1.010</name>
    <dbReference type="NCBI Taxonomy" id="931089"/>
    <lineage>
        <taxon>Bacteria</taxon>
        <taxon>Bacillati</taxon>
        <taxon>Actinomycetota</taxon>
        <taxon>Actinomycetes</taxon>
        <taxon>Mycobacteriales</taxon>
        <taxon>Corynebacteriaceae</taxon>
        <taxon>Corynebacterium</taxon>
    </lineage>
</organism>
<name>A0A0M3Q8X7_9CORY</name>
<evidence type="ECO:0000256" key="6">
    <source>
        <dbReference type="ARBA" id="ARBA00048615"/>
    </source>
</evidence>
<dbReference type="Pfam" id="PF08125">
    <property type="entry name" value="Mannitol_dh_C"/>
    <property type="match status" value="1"/>
</dbReference>
<dbReference type="InterPro" id="IPR013131">
    <property type="entry name" value="Mannitol_DH_N"/>
</dbReference>
<keyword evidence="10" id="KW-1185">Reference proteome</keyword>
<dbReference type="PANTHER" id="PTHR43362">
    <property type="entry name" value="MANNITOL DEHYDROGENASE DSF1-RELATED"/>
    <property type="match status" value="1"/>
</dbReference>
<dbReference type="Gene3D" id="1.10.1040.10">
    <property type="entry name" value="N-(1-d-carboxylethyl)-l-norvaline Dehydrogenase, domain 2"/>
    <property type="match status" value="1"/>
</dbReference>
<dbReference type="PATRIC" id="fig|931089.4.peg.148"/>
<evidence type="ECO:0000259" key="7">
    <source>
        <dbReference type="Pfam" id="PF01232"/>
    </source>
</evidence>
<dbReference type="PANTHER" id="PTHR43362:SF1">
    <property type="entry name" value="MANNITOL DEHYDROGENASE 2-RELATED"/>
    <property type="match status" value="1"/>
</dbReference>
<proteinExistence type="inferred from homology"/>
<comment type="similarity">
    <text evidence="1">Belongs to the mannitol dehydrogenase family.</text>
</comment>
<evidence type="ECO:0000313" key="9">
    <source>
        <dbReference type="EMBL" id="ALC04623.1"/>
    </source>
</evidence>
<feature type="domain" description="Mannitol dehydrogenase C-terminal" evidence="8">
    <location>
        <begin position="301"/>
        <end position="489"/>
    </location>
</feature>
<dbReference type="GO" id="GO:0008926">
    <property type="term" value="F:mannitol-1-phosphate 5-dehydrogenase activity"/>
    <property type="evidence" value="ECO:0007669"/>
    <property type="project" value="UniProtKB-EC"/>
</dbReference>
<dbReference type="STRING" id="931089.CDES_00715"/>
<dbReference type="PRINTS" id="PR00084">
    <property type="entry name" value="MTLDHDRGNASE"/>
</dbReference>
<feature type="domain" description="Mannitol dehydrogenase N-terminal" evidence="7">
    <location>
        <begin position="34"/>
        <end position="292"/>
    </location>
</feature>
<keyword evidence="4 9" id="KW-0560">Oxidoreductase</keyword>
<reference evidence="9 10" key="1">
    <citation type="submission" date="2014-08" db="EMBL/GenBank/DDBJ databases">
        <title>Complete genome sequence of Corynebacterium deserti GIMN1.010 (=DSM 45689), isolated from desert sand in western China.</title>
        <authorList>
            <person name="Ruckert C."/>
            <person name="Albersmeier A."/>
            <person name="Kalinowski J."/>
        </authorList>
    </citation>
    <scope>NUCLEOTIDE SEQUENCE [LARGE SCALE GENOMIC DNA]</scope>
    <source>
        <strain evidence="9 10">GIMN1.010</strain>
    </source>
</reference>
<dbReference type="Gene3D" id="3.40.50.720">
    <property type="entry name" value="NAD(P)-binding Rossmann-like Domain"/>
    <property type="match status" value="1"/>
</dbReference>
<dbReference type="PROSITE" id="PS00974">
    <property type="entry name" value="MANNITOL_DHGENASE"/>
    <property type="match status" value="1"/>
</dbReference>
<dbReference type="InterPro" id="IPR050988">
    <property type="entry name" value="Mannitol_DH/Oxidoreductase"/>
</dbReference>